<dbReference type="PANTHER" id="PTHR31862">
    <property type="entry name" value="UPF0261 DOMAIN PROTEIN (AFU_ORTHOLOGUE AFUA_1G10120)"/>
    <property type="match status" value="1"/>
</dbReference>
<dbReference type="Pfam" id="PF06792">
    <property type="entry name" value="UPF0261"/>
    <property type="match status" value="1"/>
</dbReference>
<name>A0A2B7J251_CUTAC</name>
<dbReference type="InterPro" id="IPR044122">
    <property type="entry name" value="UPF0261_N"/>
</dbReference>
<dbReference type="RefSeq" id="WP_002519075.1">
    <property type="nucleotide sequence ID" value="NZ_AP019664.1"/>
</dbReference>
<dbReference type="PANTHER" id="PTHR31862:SF1">
    <property type="entry name" value="UPF0261 DOMAIN PROTEIN (AFU_ORTHOLOGUE AFUA_1G10120)"/>
    <property type="match status" value="1"/>
</dbReference>
<organism evidence="2 3">
    <name type="scientific">Cutibacterium acnes</name>
    <name type="common">Propionibacterium acnes</name>
    <dbReference type="NCBI Taxonomy" id="1747"/>
    <lineage>
        <taxon>Bacteria</taxon>
        <taxon>Bacillati</taxon>
        <taxon>Actinomycetota</taxon>
        <taxon>Actinomycetes</taxon>
        <taxon>Propionibacteriales</taxon>
        <taxon>Propionibacteriaceae</taxon>
        <taxon>Cutibacterium</taxon>
    </lineage>
</organism>
<dbReference type="Gene3D" id="3.40.50.12020">
    <property type="entry name" value="Uncharacterised protein family UPF0261, NN domain"/>
    <property type="match status" value="1"/>
</dbReference>
<dbReference type="AlphaFoldDB" id="A0A2B7J251"/>
<evidence type="ECO:0000259" key="1">
    <source>
        <dbReference type="Pfam" id="PF06792"/>
    </source>
</evidence>
<proteinExistence type="predicted"/>
<comment type="caution">
    <text evidence="2">The sequence shown here is derived from an EMBL/GenBank/DDBJ whole genome shotgun (WGS) entry which is preliminary data.</text>
</comment>
<feature type="domain" description="UPF0261" evidence="1">
    <location>
        <begin position="1"/>
        <end position="50"/>
    </location>
</feature>
<dbReference type="Proteomes" id="UP000226191">
    <property type="component" value="Unassembled WGS sequence"/>
</dbReference>
<protein>
    <recommendedName>
        <fullName evidence="1">UPF0261 domain-containing protein</fullName>
    </recommendedName>
</protein>
<evidence type="ECO:0000313" key="3">
    <source>
        <dbReference type="Proteomes" id="UP000226191"/>
    </source>
</evidence>
<dbReference type="EMBL" id="MVCE01000001">
    <property type="protein sequence ID" value="PGF36356.1"/>
    <property type="molecule type" value="Genomic_DNA"/>
</dbReference>
<gene>
    <name evidence="2" type="ORF">B1B09_01610</name>
</gene>
<dbReference type="OrthoDB" id="9776369at2"/>
<accession>A0A2B7J251</accession>
<dbReference type="InterPro" id="IPR051353">
    <property type="entry name" value="Tobamovirus_resist_UPF0261"/>
</dbReference>
<reference evidence="2 3" key="1">
    <citation type="submission" date="2017-02" db="EMBL/GenBank/DDBJ databases">
        <title>Prevalence of linear plasmids in Cutibacterium acnes isolates obtained from cancerous prostatic tissue.</title>
        <authorList>
            <person name="Davidsson S."/>
            <person name="Bruggemann H."/>
        </authorList>
    </citation>
    <scope>NUCLEOTIDE SEQUENCE [LARGE SCALE GENOMIC DNA]</scope>
    <source>
        <strain evidence="2 3">11-78</strain>
    </source>
</reference>
<sequence>MSSGDARAYVGQADVTLMYSVVNVADINHVSRMVFANASAAIAAMVKEYEEAGIVSNTAHNKPVAGLTMSGLTTPAADEAARLGYEVLVFHTTDSGEKSME</sequence>
<evidence type="ECO:0000313" key="2">
    <source>
        <dbReference type="EMBL" id="PGF36356.1"/>
    </source>
</evidence>
<dbReference type="Gene3D" id="3.40.50.12030">
    <property type="entry name" value="Uncharacterised protein family UPF0261, NC domain"/>
    <property type="match status" value="1"/>
</dbReference>